<evidence type="ECO:0000256" key="2">
    <source>
        <dbReference type="ARBA" id="ARBA00005988"/>
    </source>
</evidence>
<evidence type="ECO:0000256" key="6">
    <source>
        <dbReference type="SAM" id="MobiDB-lite"/>
    </source>
</evidence>
<dbReference type="PANTHER" id="PTHR12756:SF11">
    <property type="entry name" value="CYTOSOLIC CARBOXYPEPTIDASE 1"/>
    <property type="match status" value="1"/>
</dbReference>
<gene>
    <name evidence="9 10" type="primary">LOC106811277</name>
</gene>
<feature type="region of interest" description="Disordered" evidence="6">
    <location>
        <begin position="452"/>
        <end position="474"/>
    </location>
</feature>
<dbReference type="RefSeq" id="XP_014670328.1">
    <property type="nucleotide sequence ID" value="XM_014814842.1"/>
</dbReference>
<dbReference type="SUPFAM" id="SSF53187">
    <property type="entry name" value="Zn-dependent exopeptidases"/>
    <property type="match status" value="1"/>
</dbReference>
<dbReference type="GeneID" id="106811277"/>
<reference evidence="9 10" key="1">
    <citation type="submission" date="2025-05" db="UniProtKB">
        <authorList>
            <consortium name="RefSeq"/>
        </authorList>
    </citation>
    <scope>IDENTIFICATION</scope>
</reference>
<proteinExistence type="inferred from homology"/>
<dbReference type="InterPro" id="IPR040626">
    <property type="entry name" value="Pepdidase_M14_N"/>
</dbReference>
<feature type="region of interest" description="Disordered" evidence="6">
    <location>
        <begin position="1037"/>
        <end position="1074"/>
    </location>
</feature>
<dbReference type="Pfam" id="PF00246">
    <property type="entry name" value="Peptidase_M14"/>
    <property type="match status" value="1"/>
</dbReference>
<evidence type="ECO:0000256" key="1">
    <source>
        <dbReference type="ARBA" id="ARBA00001947"/>
    </source>
</evidence>
<dbReference type="InterPro" id="IPR050821">
    <property type="entry name" value="Cytosolic_carboxypeptidase"/>
</dbReference>
<evidence type="ECO:0000313" key="10">
    <source>
        <dbReference type="RefSeq" id="XP_014670328.1"/>
    </source>
</evidence>
<evidence type="ECO:0000256" key="4">
    <source>
        <dbReference type="ARBA" id="ARBA00026108"/>
    </source>
</evidence>
<dbReference type="Gene3D" id="3.40.630.10">
    <property type="entry name" value="Zn peptidases"/>
    <property type="match status" value="1"/>
</dbReference>
<comment type="cofactor">
    <cofactor evidence="1">
        <name>Zn(2+)</name>
        <dbReference type="ChEBI" id="CHEBI:29105"/>
    </cofactor>
</comment>
<dbReference type="InterPro" id="IPR016024">
    <property type="entry name" value="ARM-type_fold"/>
</dbReference>
<dbReference type="Proteomes" id="UP000695022">
    <property type="component" value="Unplaced"/>
</dbReference>
<dbReference type="InterPro" id="IPR000834">
    <property type="entry name" value="Peptidase_M14"/>
</dbReference>
<comment type="similarity">
    <text evidence="2 5">Belongs to the peptidase M14 family.</text>
</comment>
<evidence type="ECO:0000256" key="3">
    <source>
        <dbReference type="ARBA" id="ARBA00024524"/>
    </source>
</evidence>
<dbReference type="Gene3D" id="2.60.40.3120">
    <property type="match status" value="1"/>
</dbReference>
<dbReference type="PROSITE" id="PS52035">
    <property type="entry name" value="PEPTIDASE_M14"/>
    <property type="match status" value="1"/>
</dbReference>
<sequence length="1074" mass="118889">MEELFRSLIRLNTAVQRDTEQLTEVTYLLTQTLASTDKSTVDIASVYARNLDVLLFTLESARELVIVKNVVTILHHMLCVKPRIGGAVSKVSLRSASRCLLKVLVYLVNELEPIKIELLSTMYVIITKLSVVDKKLPVKARLQGALPVTVKVMLLPSVNVKLLLPLVKVLRIFAASSVNVAELGRSGAVVALVQLIQGMGRKHPTLQQISLEVLMMLLKSKKNLRRAVAAGIPKALLDFFLDWQGQDSRSKHIKEQNCLLTMLKQFSVNKPGRRALVEAGVVPRLYAACQRMSAARAELMPTASVVLRKCLPCNRLPLHGTETSIYTFSLPVIEHDPDCCCYATGEDVDEESSKQSQGLLAQPDLTVDVAQTCRLSCDMLDSSSTEEFFPELHDFPSVTLVTDISGLCGQVKGASLNGSSGAHSESAFVANAAEATAGCDATGAATAGSCGSNNVQDGKEDQGSSAEPGSTEGWCRELPAPSADYCDEALRSYHSAYLACASRTASVGRWNTVPYPDLCPVWTAPIQYEHLSQNTDDVKRRKLLEDISRTVHPASVMDKLVYSLDDVAEHTASARRSNSLTNTDEFQTDGEYPPSADHLLFNSQFESGNLRMAIQVRPYEYDLVLGSDINSNRHLQWFYFSVSQMEAAAPYRFNIVNCEKSNSQFNFGMQPVLFSVREAALSRVGWVRAGTDICYYKNHFTHMPTSGSGCQTKLHYTATFTLTFPHPGDVCYVAYHYPYTYSLLQTHLQQWEAVASRADVYFRRQVLCRTLAGNDTHVVTITESSQEICPADSRKYVMLSGRVHPGESNASWMMKGTIDYLLSPQAAPIRQMYIFKIVPMLNPDGVINGNHRCSLTGEDLNRKWSNPCPVLHPTVYHTKQLARFMVASGKPPLVFCDYHGHSRKKNVFLFGCSGRDSWRDEDAINCADDKSYLSLPVLLHQRAPSFNLGDCSFSIEDNKETTARVVMWREMGISRSYTMESTYCGCDQGLYQGYHVGVRELEEMGAKLCEVLEQLPHALGTNDHLLSKTLNILDSEDTLSEEDGASGDELSSVGSDVTERTADMDRQEASTSTQ</sequence>
<feature type="active site" description="Proton donor/acceptor" evidence="5">
    <location>
        <position position="980"/>
    </location>
</feature>
<accession>A0ABM1EDQ7</accession>
<dbReference type="InterPro" id="IPR011989">
    <property type="entry name" value="ARM-like"/>
</dbReference>
<name>A0ABM1EDQ7_PRICU</name>
<dbReference type="RefSeq" id="XP_014670327.1">
    <property type="nucleotide sequence ID" value="XM_014814841.1"/>
</dbReference>
<organism evidence="8 10">
    <name type="scientific">Priapulus caudatus</name>
    <name type="common">Priapulid worm</name>
    <dbReference type="NCBI Taxonomy" id="37621"/>
    <lineage>
        <taxon>Eukaryota</taxon>
        <taxon>Metazoa</taxon>
        <taxon>Ecdysozoa</taxon>
        <taxon>Scalidophora</taxon>
        <taxon>Priapulida</taxon>
        <taxon>Priapulimorpha</taxon>
        <taxon>Priapulimorphida</taxon>
        <taxon>Priapulidae</taxon>
        <taxon>Priapulus</taxon>
    </lineage>
</organism>
<feature type="compositionally biased region" description="Acidic residues" evidence="6">
    <location>
        <begin position="1037"/>
        <end position="1046"/>
    </location>
</feature>
<evidence type="ECO:0000313" key="8">
    <source>
        <dbReference type="Proteomes" id="UP000695022"/>
    </source>
</evidence>
<dbReference type="PANTHER" id="PTHR12756">
    <property type="entry name" value="CYTOSOLIC CARBOXYPEPTIDASE"/>
    <property type="match status" value="1"/>
</dbReference>
<evidence type="ECO:0000256" key="5">
    <source>
        <dbReference type="PROSITE-ProRule" id="PRU01379"/>
    </source>
</evidence>
<keyword evidence="8" id="KW-1185">Reference proteome</keyword>
<dbReference type="SUPFAM" id="SSF48371">
    <property type="entry name" value="ARM repeat"/>
    <property type="match status" value="1"/>
</dbReference>
<comment type="catalytic activity">
    <reaction evidence="3">
        <text>C-terminal L-alpha-aminoacyl-L-glutamyl-L-glutamyl-[tubulin] + H2O = C-terminal L-alpha-aminoacyl-L-glutamyl-[tubulin] + L-glutamate</text>
        <dbReference type="Rhea" id="RHEA:63792"/>
        <dbReference type="Rhea" id="RHEA-COMP:16435"/>
        <dbReference type="Rhea" id="RHEA-COMP:16436"/>
        <dbReference type="ChEBI" id="CHEBI:15377"/>
        <dbReference type="ChEBI" id="CHEBI:29985"/>
        <dbReference type="ChEBI" id="CHEBI:149555"/>
        <dbReference type="ChEBI" id="CHEBI:149556"/>
        <dbReference type="EC" id="3.4.17.24"/>
    </reaction>
    <physiologicalReaction direction="left-to-right" evidence="3">
        <dbReference type="Rhea" id="RHEA:63793"/>
    </physiologicalReaction>
</comment>
<evidence type="ECO:0000313" key="9">
    <source>
        <dbReference type="RefSeq" id="XP_014670327.1"/>
    </source>
</evidence>
<dbReference type="Pfam" id="PF25571">
    <property type="entry name" value="TPR_CCP1_N"/>
    <property type="match status" value="1"/>
</dbReference>
<protein>
    <recommendedName>
        <fullName evidence="4">tubulin-glutamate carboxypeptidase</fullName>
        <ecNumber evidence="4">3.4.17.24</ecNumber>
    </recommendedName>
</protein>
<feature type="compositionally biased region" description="Basic and acidic residues" evidence="6">
    <location>
        <begin position="1057"/>
        <end position="1068"/>
    </location>
</feature>
<dbReference type="Gene3D" id="1.25.10.10">
    <property type="entry name" value="Leucine-rich Repeat Variant"/>
    <property type="match status" value="1"/>
</dbReference>
<dbReference type="EC" id="3.4.17.24" evidence="4"/>
<evidence type="ECO:0000259" key="7">
    <source>
        <dbReference type="PROSITE" id="PS52035"/>
    </source>
</evidence>
<feature type="domain" description="Peptidase M14" evidence="7">
    <location>
        <begin position="737"/>
        <end position="1015"/>
    </location>
</feature>
<dbReference type="Pfam" id="PF18027">
    <property type="entry name" value="Pepdidase_M14_N"/>
    <property type="match status" value="1"/>
</dbReference>